<evidence type="ECO:0000313" key="2">
    <source>
        <dbReference type="EMBL" id="RWR96770.1"/>
    </source>
</evidence>
<keyword evidence="3" id="KW-1185">Reference proteome</keyword>
<name>A0A3S4PZE1_9MAGN</name>
<feature type="domain" description="ASCH" evidence="1">
    <location>
        <begin position="132"/>
        <end position="235"/>
    </location>
</feature>
<dbReference type="Gene3D" id="2.30.130.30">
    <property type="entry name" value="Hypothetical protein"/>
    <property type="match status" value="1"/>
</dbReference>
<sequence length="391" mass="43506">MAESSHPSSPGVPPISLRDCIEETLKFLFSIETLEFDLGLSKDYCFHLLKDDDHNIPDVKYSEGVPMYPLYRHLASTLHDCITSGTFCKASNTMAQIQENEFLNQKENGWSKLIMDKGSELIKMVKAVGFELHVQEPFFSQLRAGLKTIEGRCAVGDYNRIERGTLLLVNKCLLLEVQHVKWYASFFEMIKAESLANVLPGVKTIEEGVQIYRQFYTEEKEKTNGVLAIFVSRPDAQLYVSMASIVHGLSYDGVGSLLGLMHTAGTVPDALPPPRSALLSSFIVPHKPNVKGSTLTSGARALSKHVSRTSNGWWGSFGGSDSNKNVLALKVISHIITHCCWMNIHIVQPHDCVLEIRVAEGYGARWSGDGSKFIGFLEPYMEDGHSKGWKH</sequence>
<dbReference type="InterPro" id="IPR007374">
    <property type="entry name" value="ASCH_domain"/>
</dbReference>
<dbReference type="OrthoDB" id="112749at2759"/>
<dbReference type="Pfam" id="PF04266">
    <property type="entry name" value="ASCH"/>
    <property type="match status" value="1"/>
</dbReference>
<dbReference type="AlphaFoldDB" id="A0A3S4PZE1"/>
<protein>
    <recommendedName>
        <fullName evidence="1">ASCH domain-containing protein</fullName>
    </recommendedName>
</protein>
<evidence type="ECO:0000259" key="1">
    <source>
        <dbReference type="SMART" id="SM01022"/>
    </source>
</evidence>
<accession>A0A3S4PZE1</accession>
<dbReference type="SUPFAM" id="SSF88697">
    <property type="entry name" value="PUA domain-like"/>
    <property type="match status" value="1"/>
</dbReference>
<organism evidence="2 3">
    <name type="scientific">Cinnamomum micranthum f. kanehirae</name>
    <dbReference type="NCBI Taxonomy" id="337451"/>
    <lineage>
        <taxon>Eukaryota</taxon>
        <taxon>Viridiplantae</taxon>
        <taxon>Streptophyta</taxon>
        <taxon>Embryophyta</taxon>
        <taxon>Tracheophyta</taxon>
        <taxon>Spermatophyta</taxon>
        <taxon>Magnoliopsida</taxon>
        <taxon>Magnoliidae</taxon>
        <taxon>Laurales</taxon>
        <taxon>Lauraceae</taxon>
        <taxon>Cinnamomum</taxon>
    </lineage>
</organism>
<dbReference type="EMBL" id="QPKB01000012">
    <property type="protein sequence ID" value="RWR96770.1"/>
    <property type="molecule type" value="Genomic_DNA"/>
</dbReference>
<dbReference type="Proteomes" id="UP000283530">
    <property type="component" value="Unassembled WGS sequence"/>
</dbReference>
<proteinExistence type="predicted"/>
<reference evidence="2 3" key="1">
    <citation type="journal article" date="2019" name="Nat. Plants">
        <title>Stout camphor tree genome fills gaps in understanding of flowering plant genome evolution.</title>
        <authorList>
            <person name="Chaw S.M."/>
            <person name="Liu Y.C."/>
            <person name="Wu Y.W."/>
            <person name="Wang H.Y."/>
            <person name="Lin C.I."/>
            <person name="Wu C.S."/>
            <person name="Ke H.M."/>
            <person name="Chang L.Y."/>
            <person name="Hsu C.Y."/>
            <person name="Yang H.T."/>
            <person name="Sudianto E."/>
            <person name="Hsu M.H."/>
            <person name="Wu K.P."/>
            <person name="Wang L.N."/>
            <person name="Leebens-Mack J.H."/>
            <person name="Tsai I.J."/>
        </authorList>
    </citation>
    <scope>NUCLEOTIDE SEQUENCE [LARGE SCALE GENOMIC DNA]</scope>
    <source>
        <strain evidence="3">cv. Chaw 1501</strain>
        <tissue evidence="2">Young leaves</tissue>
    </source>
</reference>
<evidence type="ECO:0000313" key="3">
    <source>
        <dbReference type="Proteomes" id="UP000283530"/>
    </source>
</evidence>
<dbReference type="PANTHER" id="PTHR34204">
    <property type="entry name" value="RNA-BINDING ASCH DOMAIN PROTEIN"/>
    <property type="match status" value="1"/>
</dbReference>
<gene>
    <name evidence="2" type="ORF">CKAN_02617200</name>
</gene>
<dbReference type="SMART" id="SM01022">
    <property type="entry name" value="ASCH"/>
    <property type="match status" value="1"/>
</dbReference>
<dbReference type="PANTHER" id="PTHR34204:SF2">
    <property type="entry name" value="RNA-BINDING ASCH DOMAIN PROTEIN"/>
    <property type="match status" value="1"/>
</dbReference>
<comment type="caution">
    <text evidence="2">The sequence shown here is derived from an EMBL/GenBank/DDBJ whole genome shotgun (WGS) entry which is preliminary data.</text>
</comment>
<dbReference type="InterPro" id="IPR015947">
    <property type="entry name" value="PUA-like_sf"/>
</dbReference>